<comment type="caution">
    <text evidence="4">The sequence shown here is derived from an EMBL/GenBank/DDBJ whole genome shotgun (WGS) entry which is preliminary data.</text>
</comment>
<dbReference type="InterPro" id="IPR036390">
    <property type="entry name" value="WH_DNA-bd_sf"/>
</dbReference>
<dbReference type="InterPro" id="IPR003594">
    <property type="entry name" value="HATPase_dom"/>
</dbReference>
<keyword evidence="4" id="KW-0067">ATP-binding</keyword>
<dbReference type="SUPFAM" id="SSF55874">
    <property type="entry name" value="ATPase domain of HSP90 chaperone/DNA topoisomerase II/histidine kinase"/>
    <property type="match status" value="1"/>
</dbReference>
<dbReference type="Pfam" id="PF01047">
    <property type="entry name" value="MarR"/>
    <property type="match status" value="1"/>
</dbReference>
<dbReference type="GO" id="GO:0003700">
    <property type="term" value="F:DNA-binding transcription factor activity"/>
    <property type="evidence" value="ECO:0007669"/>
    <property type="project" value="InterPro"/>
</dbReference>
<dbReference type="AlphaFoldDB" id="A0A9X2BYD4"/>
<gene>
    <name evidence="4" type="ORF">LPC04_07255</name>
</gene>
<dbReference type="InterPro" id="IPR000835">
    <property type="entry name" value="HTH_MarR-typ"/>
</dbReference>
<dbReference type="Pfam" id="PF14213">
    <property type="entry name" value="DUF4325"/>
    <property type="match status" value="1"/>
</dbReference>
<evidence type="ECO:0000259" key="2">
    <source>
        <dbReference type="Pfam" id="PF13581"/>
    </source>
</evidence>
<dbReference type="Gene3D" id="1.10.10.10">
    <property type="entry name" value="Winged helix-like DNA-binding domain superfamily/Winged helix DNA-binding domain"/>
    <property type="match status" value="1"/>
</dbReference>
<keyword evidence="5" id="KW-1185">Reference proteome</keyword>
<accession>A0A9X2BYD4</accession>
<dbReference type="InterPro" id="IPR036890">
    <property type="entry name" value="HATPase_C_sf"/>
</dbReference>
<keyword evidence="4" id="KW-0547">Nucleotide-binding</keyword>
<evidence type="ECO:0000313" key="5">
    <source>
        <dbReference type="Proteomes" id="UP001139353"/>
    </source>
</evidence>
<protein>
    <submittedName>
        <fullName evidence="4">ATP-binding protein</fullName>
    </submittedName>
</protein>
<name>A0A9X2BYD4_9BURK</name>
<feature type="domain" description="HTH marR-type" evidence="1">
    <location>
        <begin position="28"/>
        <end position="55"/>
    </location>
</feature>
<dbReference type="SUPFAM" id="SSF46785">
    <property type="entry name" value="Winged helix' DNA-binding domain"/>
    <property type="match status" value="1"/>
</dbReference>
<organism evidence="4 5">
    <name type="scientific">Scleromatobacter humisilvae</name>
    <dbReference type="NCBI Taxonomy" id="2897159"/>
    <lineage>
        <taxon>Bacteria</taxon>
        <taxon>Pseudomonadati</taxon>
        <taxon>Pseudomonadota</taxon>
        <taxon>Betaproteobacteria</taxon>
        <taxon>Burkholderiales</taxon>
        <taxon>Sphaerotilaceae</taxon>
        <taxon>Scleromatobacter</taxon>
    </lineage>
</organism>
<dbReference type="RefSeq" id="WP_275681503.1">
    <property type="nucleotide sequence ID" value="NZ_JAJLJH010000001.1"/>
</dbReference>
<evidence type="ECO:0000313" key="4">
    <source>
        <dbReference type="EMBL" id="MCK9685503.1"/>
    </source>
</evidence>
<feature type="domain" description="DUF4325" evidence="3">
    <location>
        <begin position="280"/>
        <end position="321"/>
    </location>
</feature>
<reference evidence="4" key="1">
    <citation type="submission" date="2021-11" db="EMBL/GenBank/DDBJ databases">
        <title>BS-T2-15 a new species belonging to the Comamonadaceae family isolated from the soil of a French oak forest.</title>
        <authorList>
            <person name="Mieszkin S."/>
            <person name="Alain K."/>
        </authorList>
    </citation>
    <scope>NUCLEOTIDE SEQUENCE</scope>
    <source>
        <strain evidence="4">BS-T2-15</strain>
    </source>
</reference>
<dbReference type="InterPro" id="IPR036388">
    <property type="entry name" value="WH-like_DNA-bd_sf"/>
</dbReference>
<dbReference type="GO" id="GO:0005524">
    <property type="term" value="F:ATP binding"/>
    <property type="evidence" value="ECO:0007669"/>
    <property type="project" value="UniProtKB-KW"/>
</dbReference>
<sequence length="337" mass="37241">MARIELSTLTRTITADVLAHPTDLGPVLAKRHSVSRGTMTKQLKRLVENGWIERNGNTRPHFKPGVQREVTTEYAVAGLDEHTPWLRDVHPVLQLSPAVARIAQHVFGELLNNAIDHAQATRVTVSVRQTPTHLHILIGDDGLGVFKQLAAKADLPDAQRAALEISKGRLTTQPECHGGRGLFFVARMVDAMNLQSNGQVLQWRHRGESVQFRSHPLNRTGTTVFVSLALDSTVRPTDTYSAFGSEEAPLDFSRTQVPLRLLTDNGLTLDSRAQARWVVSRLELFATAELDFDGVDDVGPSFIDEVFRVYAKAHPEVALQPTKASGRVEKLLKGTIH</sequence>
<proteinExistence type="predicted"/>
<evidence type="ECO:0000259" key="3">
    <source>
        <dbReference type="Pfam" id="PF14213"/>
    </source>
</evidence>
<dbReference type="EMBL" id="JAJLJH010000001">
    <property type="protein sequence ID" value="MCK9685503.1"/>
    <property type="molecule type" value="Genomic_DNA"/>
</dbReference>
<dbReference type="Pfam" id="PF13581">
    <property type="entry name" value="HATPase_c_2"/>
    <property type="match status" value="1"/>
</dbReference>
<dbReference type="InterPro" id="IPR025474">
    <property type="entry name" value="DUF4325"/>
</dbReference>
<dbReference type="Gene3D" id="3.30.565.10">
    <property type="entry name" value="Histidine kinase-like ATPase, C-terminal domain"/>
    <property type="match status" value="1"/>
</dbReference>
<evidence type="ECO:0000259" key="1">
    <source>
        <dbReference type="Pfam" id="PF01047"/>
    </source>
</evidence>
<feature type="domain" description="Histidine kinase/HSP90-like ATPase" evidence="2">
    <location>
        <begin position="98"/>
        <end position="200"/>
    </location>
</feature>
<dbReference type="Proteomes" id="UP001139353">
    <property type="component" value="Unassembled WGS sequence"/>
</dbReference>